<accession>A0ACC2MRN7</accession>
<keyword evidence="2" id="KW-1185">Reference proteome</keyword>
<proteinExistence type="predicted"/>
<gene>
    <name evidence="1" type="ORF">MRB53_001074</name>
</gene>
<name>A0ACC2MRN7_PERAE</name>
<protein>
    <submittedName>
        <fullName evidence="1">Uncharacterized protein</fullName>
    </submittedName>
</protein>
<dbReference type="Proteomes" id="UP001234297">
    <property type="component" value="Chromosome 1"/>
</dbReference>
<dbReference type="EMBL" id="CM056809">
    <property type="protein sequence ID" value="KAJ8648051.1"/>
    <property type="molecule type" value="Genomic_DNA"/>
</dbReference>
<evidence type="ECO:0000313" key="1">
    <source>
        <dbReference type="EMBL" id="KAJ8648051.1"/>
    </source>
</evidence>
<sequence length="132" mass="15083">MSFDIMSSKKLSVVIKKWQRLAAMGRRRSKGHFVVYTKEGKRFVVPLCYLNHPIFRVLLEMAEEEFGSMVHGPLKVPCEEDLMDYIVSLLQRNPSGEVEQALVSITTCRGTFLTSFFPLCHANNQGKENMVL</sequence>
<comment type="caution">
    <text evidence="1">The sequence shown here is derived from an EMBL/GenBank/DDBJ whole genome shotgun (WGS) entry which is preliminary data.</text>
</comment>
<evidence type="ECO:0000313" key="2">
    <source>
        <dbReference type="Proteomes" id="UP001234297"/>
    </source>
</evidence>
<reference evidence="1 2" key="1">
    <citation type="journal article" date="2022" name="Hortic Res">
        <title>A haplotype resolved chromosomal level avocado genome allows analysis of novel avocado genes.</title>
        <authorList>
            <person name="Nath O."/>
            <person name="Fletcher S.J."/>
            <person name="Hayward A."/>
            <person name="Shaw L.M."/>
            <person name="Masouleh A.K."/>
            <person name="Furtado A."/>
            <person name="Henry R.J."/>
            <person name="Mitter N."/>
        </authorList>
    </citation>
    <scope>NUCLEOTIDE SEQUENCE [LARGE SCALE GENOMIC DNA]</scope>
    <source>
        <strain evidence="2">cv. Hass</strain>
    </source>
</reference>
<organism evidence="1 2">
    <name type="scientific">Persea americana</name>
    <name type="common">Avocado</name>
    <dbReference type="NCBI Taxonomy" id="3435"/>
    <lineage>
        <taxon>Eukaryota</taxon>
        <taxon>Viridiplantae</taxon>
        <taxon>Streptophyta</taxon>
        <taxon>Embryophyta</taxon>
        <taxon>Tracheophyta</taxon>
        <taxon>Spermatophyta</taxon>
        <taxon>Magnoliopsida</taxon>
        <taxon>Magnoliidae</taxon>
        <taxon>Laurales</taxon>
        <taxon>Lauraceae</taxon>
        <taxon>Persea</taxon>
    </lineage>
</organism>